<comment type="caution">
    <text evidence="2">The sequence shown here is derived from an EMBL/GenBank/DDBJ whole genome shotgun (WGS) entry which is preliminary data.</text>
</comment>
<dbReference type="RefSeq" id="WP_413275180.1">
    <property type="nucleotide sequence ID" value="NZ_JBHFNQ010000260.1"/>
</dbReference>
<name>A0ABV4XHS7_9CYAN</name>
<feature type="domain" description="vWA-MoxR associated protein N-terminal HTH" evidence="1">
    <location>
        <begin position="1"/>
        <end position="84"/>
    </location>
</feature>
<proteinExistence type="predicted"/>
<evidence type="ECO:0000259" key="1">
    <source>
        <dbReference type="Pfam" id="PF26355"/>
    </source>
</evidence>
<sequence>MQVDEVVEFVDRSVYAKTGIHLNDLQREIIEGILKRQKYSEIAENNGCSAGYTKDVGYKLLQMLSEVFDEPVTKRNLKSVLERQGNIKIIFNKNTTVNDKQNNMIGYINICSDKANATLDKSQPEKADFQQESNNQANVETINKLREFGLSDEQIATALNLPLDVVKQRNWEV</sequence>
<dbReference type="InterPro" id="IPR058651">
    <property type="entry name" value="HTH_VMAP-M9"/>
</dbReference>
<keyword evidence="3" id="KW-1185">Reference proteome</keyword>
<dbReference type="Pfam" id="PF26355">
    <property type="entry name" value="HTH_VMAP-M9"/>
    <property type="match status" value="1"/>
</dbReference>
<evidence type="ECO:0000313" key="3">
    <source>
        <dbReference type="Proteomes" id="UP001576774"/>
    </source>
</evidence>
<evidence type="ECO:0000313" key="2">
    <source>
        <dbReference type="EMBL" id="MFB2882224.1"/>
    </source>
</evidence>
<dbReference type="Proteomes" id="UP001576774">
    <property type="component" value="Unassembled WGS sequence"/>
</dbReference>
<gene>
    <name evidence="2" type="ORF">ACE1CC_35710</name>
</gene>
<protein>
    <recommendedName>
        <fullName evidence="1">vWA-MoxR associated protein N-terminal HTH domain-containing protein</fullName>
    </recommendedName>
</protein>
<organism evidence="2 3">
    <name type="scientific">Floridaenema aerugineum BLCC-F46</name>
    <dbReference type="NCBI Taxonomy" id="3153654"/>
    <lineage>
        <taxon>Bacteria</taxon>
        <taxon>Bacillati</taxon>
        <taxon>Cyanobacteriota</taxon>
        <taxon>Cyanophyceae</taxon>
        <taxon>Oscillatoriophycideae</taxon>
        <taxon>Aerosakkonematales</taxon>
        <taxon>Aerosakkonemataceae</taxon>
        <taxon>Floridanema</taxon>
        <taxon>Floridanema aerugineum</taxon>
    </lineage>
</organism>
<dbReference type="EMBL" id="JBHFNQ010000260">
    <property type="protein sequence ID" value="MFB2882224.1"/>
    <property type="molecule type" value="Genomic_DNA"/>
</dbReference>
<accession>A0ABV4XHS7</accession>
<reference evidence="2 3" key="1">
    <citation type="submission" date="2024-09" db="EMBL/GenBank/DDBJ databases">
        <title>Floridaenema gen nov. (Aerosakkonemataceae, Aerosakkonematales ord. nov., Cyanobacteria) from benthic tropical and subtropical fresh waters, with the description of four new species.</title>
        <authorList>
            <person name="Moretto J.A."/>
            <person name="Berthold D.E."/>
            <person name="Lefler F.W."/>
            <person name="Huang I.-S."/>
            <person name="Laughinghouse H. IV."/>
        </authorList>
    </citation>
    <scope>NUCLEOTIDE SEQUENCE [LARGE SCALE GENOMIC DNA]</scope>
    <source>
        <strain evidence="2 3">BLCC-F46</strain>
    </source>
</reference>